<dbReference type="InterPro" id="IPR001881">
    <property type="entry name" value="EGF-like_Ca-bd_dom"/>
</dbReference>
<protein>
    <submittedName>
        <fullName evidence="22">Uncharacterized protein</fullName>
    </submittedName>
</protein>
<dbReference type="FunFam" id="2.60.40.60:FF:000024">
    <property type="entry name" value="FAT atypical cadherin 3"/>
    <property type="match status" value="1"/>
</dbReference>
<keyword evidence="10 17" id="KW-0472">Membrane</keyword>
<keyword evidence="9 17" id="KW-1133">Transmembrane helix</keyword>
<dbReference type="SMART" id="SM00179">
    <property type="entry name" value="EGF_CA"/>
    <property type="match status" value="3"/>
</dbReference>
<feature type="region of interest" description="Disordered" evidence="16">
    <location>
        <begin position="4621"/>
        <end position="4695"/>
    </location>
</feature>
<feature type="domain" description="Cadherin" evidence="21">
    <location>
        <begin position="690"/>
        <end position="793"/>
    </location>
</feature>
<dbReference type="FunFam" id="2.60.40.60:FF:000106">
    <property type="entry name" value="FAT atypical cadherin 4"/>
    <property type="match status" value="2"/>
</dbReference>
<dbReference type="FunFam" id="2.60.40.60:FF:000010">
    <property type="entry name" value="Cadherin EGF LAG seven-pass G-type receptor 3"/>
    <property type="match status" value="1"/>
</dbReference>
<dbReference type="FunFam" id="2.10.25.10:FF:000230">
    <property type="entry name" value="Delta-like protein"/>
    <property type="match status" value="1"/>
</dbReference>
<feature type="domain" description="Cadherin" evidence="21">
    <location>
        <begin position="2270"/>
        <end position="2376"/>
    </location>
</feature>
<feature type="domain" description="Cadherin" evidence="21">
    <location>
        <begin position="251"/>
        <end position="363"/>
    </location>
</feature>
<feature type="domain" description="Cadherin" evidence="21">
    <location>
        <begin position="70"/>
        <end position="140"/>
    </location>
</feature>
<feature type="domain" description="Laminin G" evidence="19">
    <location>
        <begin position="3999"/>
        <end position="4192"/>
    </location>
</feature>
<dbReference type="SMART" id="SM00112">
    <property type="entry name" value="CA"/>
    <property type="match status" value="34"/>
</dbReference>
<dbReference type="FunFam" id="2.60.40.60:FF:000118">
    <property type="entry name" value="protocadherin Fat 4"/>
    <property type="match status" value="1"/>
</dbReference>
<feature type="domain" description="Cadherin" evidence="21">
    <location>
        <begin position="3537"/>
        <end position="3643"/>
    </location>
</feature>
<dbReference type="FunFam" id="2.10.25.10:FF:000095">
    <property type="entry name" value="Notch, isoform B"/>
    <property type="match status" value="1"/>
</dbReference>
<evidence type="ECO:0000256" key="7">
    <source>
        <dbReference type="ARBA" id="ARBA00022837"/>
    </source>
</evidence>
<name>A0AAN8J7T2_PATCE</name>
<dbReference type="FunFam" id="2.60.40.60:FF:000013">
    <property type="entry name" value="Cadherin EGF LAG seven-pass G-type receptor"/>
    <property type="match status" value="1"/>
</dbReference>
<evidence type="ECO:0000256" key="16">
    <source>
        <dbReference type="SAM" id="MobiDB-lite"/>
    </source>
</evidence>
<evidence type="ECO:0000256" key="14">
    <source>
        <dbReference type="PROSITE-ProRule" id="PRU00076"/>
    </source>
</evidence>
<dbReference type="Gene3D" id="2.10.25.10">
    <property type="entry name" value="Laminin"/>
    <property type="match status" value="5"/>
</dbReference>
<dbReference type="InterPro" id="IPR000152">
    <property type="entry name" value="EGF-type_Asp/Asn_hydroxyl_site"/>
</dbReference>
<feature type="domain" description="Cadherin" evidence="21">
    <location>
        <begin position="3215"/>
        <end position="3322"/>
    </location>
</feature>
<feature type="domain" description="Cadherin" evidence="21">
    <location>
        <begin position="1846"/>
        <end position="1950"/>
    </location>
</feature>
<dbReference type="GO" id="GO:0042063">
    <property type="term" value="P:gliogenesis"/>
    <property type="evidence" value="ECO:0007669"/>
    <property type="project" value="UniProtKB-ARBA"/>
</dbReference>
<evidence type="ECO:0000256" key="15">
    <source>
        <dbReference type="PROSITE-ProRule" id="PRU00122"/>
    </source>
</evidence>
<keyword evidence="6" id="KW-0677">Repeat</keyword>
<accession>A0AAN8J7T2</accession>
<dbReference type="PROSITE" id="PS50268">
    <property type="entry name" value="CADHERIN_2"/>
    <property type="match status" value="34"/>
</dbReference>
<feature type="domain" description="EGF-like" evidence="20">
    <location>
        <begin position="3962"/>
        <end position="3998"/>
    </location>
</feature>
<evidence type="ECO:0000256" key="13">
    <source>
        <dbReference type="PROSITE-ProRule" id="PRU00043"/>
    </source>
</evidence>
<dbReference type="PROSITE" id="PS00010">
    <property type="entry name" value="ASX_HYDROXYL"/>
    <property type="match status" value="2"/>
</dbReference>
<dbReference type="FunFam" id="2.60.40.60:FF:000275">
    <property type="entry name" value="Si:dkey-30k22.7"/>
    <property type="match status" value="1"/>
</dbReference>
<evidence type="ECO:0000256" key="5">
    <source>
        <dbReference type="ARBA" id="ARBA00022729"/>
    </source>
</evidence>
<evidence type="ECO:0000256" key="8">
    <source>
        <dbReference type="ARBA" id="ARBA00022889"/>
    </source>
</evidence>
<proteinExistence type="predicted"/>
<feature type="domain" description="Cadherin" evidence="21">
    <location>
        <begin position="582"/>
        <end position="689"/>
    </location>
</feature>
<feature type="domain" description="Laminin G" evidence="19">
    <location>
        <begin position="4250"/>
        <end position="4427"/>
    </location>
</feature>
<feature type="disulfide bond" evidence="14">
    <location>
        <begin position="3988"/>
        <end position="3997"/>
    </location>
</feature>
<keyword evidence="23" id="KW-1185">Reference proteome</keyword>
<feature type="disulfide bond" evidence="14">
    <location>
        <begin position="3913"/>
        <end position="3922"/>
    </location>
</feature>
<keyword evidence="7 13" id="KW-0106">Calcium</keyword>
<feature type="domain" description="Cadherin" evidence="21">
    <location>
        <begin position="2586"/>
        <end position="2687"/>
    </location>
</feature>
<feature type="domain" description="Cadherin" evidence="21">
    <location>
        <begin position="2058"/>
        <end position="2163"/>
    </location>
</feature>
<feature type="region of interest" description="Disordered" evidence="16">
    <location>
        <begin position="4813"/>
        <end position="4833"/>
    </location>
</feature>
<dbReference type="FunFam" id="2.60.40.60:FF:000116">
    <property type="entry name" value="Dachsous cadherin-related 2"/>
    <property type="match status" value="2"/>
</dbReference>
<dbReference type="FunFam" id="2.60.40.60:FF:000134">
    <property type="entry name" value="protocadherin Fat 4"/>
    <property type="match status" value="1"/>
</dbReference>
<feature type="signal peptide" evidence="18">
    <location>
        <begin position="1"/>
        <end position="39"/>
    </location>
</feature>
<dbReference type="CDD" id="cd00110">
    <property type="entry name" value="LamG"/>
    <property type="match status" value="2"/>
</dbReference>
<dbReference type="GO" id="GO:0048729">
    <property type="term" value="P:tissue morphogenesis"/>
    <property type="evidence" value="ECO:0007669"/>
    <property type="project" value="UniProtKB-ARBA"/>
</dbReference>
<feature type="disulfide bond" evidence="15">
    <location>
        <begin position="4165"/>
        <end position="4192"/>
    </location>
</feature>
<keyword evidence="2" id="KW-1003">Cell membrane</keyword>
<feature type="domain" description="Cadherin" evidence="21">
    <location>
        <begin position="1214"/>
        <end position="1319"/>
    </location>
</feature>
<feature type="domain" description="Cadherin" evidence="21">
    <location>
        <begin position="899"/>
        <end position="1001"/>
    </location>
</feature>
<dbReference type="GO" id="GO:0007156">
    <property type="term" value="P:homophilic cell adhesion via plasma membrane adhesion molecules"/>
    <property type="evidence" value="ECO:0007669"/>
    <property type="project" value="InterPro"/>
</dbReference>
<evidence type="ECO:0000256" key="6">
    <source>
        <dbReference type="ARBA" id="ARBA00022737"/>
    </source>
</evidence>
<dbReference type="PROSITE" id="PS50025">
    <property type="entry name" value="LAM_G_DOMAIN"/>
    <property type="match status" value="2"/>
</dbReference>
<dbReference type="FunFam" id="2.60.40.60:FF:000033">
    <property type="entry name" value="FAT atypical cadherin 1"/>
    <property type="match status" value="4"/>
</dbReference>
<dbReference type="InterPro" id="IPR015919">
    <property type="entry name" value="Cadherin-like_sf"/>
</dbReference>
<evidence type="ECO:0000259" key="19">
    <source>
        <dbReference type="PROSITE" id="PS50025"/>
    </source>
</evidence>
<dbReference type="FunFam" id="2.60.40.60:FF:000080">
    <property type="entry name" value="FAT atypical cadherin 1"/>
    <property type="match status" value="1"/>
</dbReference>
<dbReference type="FunFam" id="2.60.40.60:FF:000005">
    <property type="entry name" value="Protocadherin 9"/>
    <property type="match status" value="1"/>
</dbReference>
<dbReference type="PROSITE" id="PS50026">
    <property type="entry name" value="EGF_3"/>
    <property type="match status" value="4"/>
</dbReference>
<keyword evidence="12" id="KW-0325">Glycoprotein</keyword>
<feature type="domain" description="Cadherin" evidence="21">
    <location>
        <begin position="1749"/>
        <end position="1849"/>
    </location>
</feature>
<dbReference type="SUPFAM" id="SSF57196">
    <property type="entry name" value="EGF/Laminin"/>
    <property type="match status" value="2"/>
</dbReference>
<feature type="domain" description="Cadherin" evidence="21">
    <location>
        <begin position="1320"/>
        <end position="1424"/>
    </location>
</feature>
<dbReference type="FunFam" id="2.60.40.60:FF:000020">
    <property type="entry name" value="Dachsous cadherin-related 1b"/>
    <property type="match status" value="5"/>
</dbReference>
<dbReference type="InterPro" id="IPR018097">
    <property type="entry name" value="EGF_Ca-bd_CS"/>
</dbReference>
<dbReference type="SUPFAM" id="SSF49313">
    <property type="entry name" value="Cadherin-like"/>
    <property type="match status" value="34"/>
</dbReference>
<evidence type="ECO:0000313" key="23">
    <source>
        <dbReference type="Proteomes" id="UP001347796"/>
    </source>
</evidence>
<dbReference type="GO" id="GO:0048666">
    <property type="term" value="P:neuron development"/>
    <property type="evidence" value="ECO:0007669"/>
    <property type="project" value="UniProtKB-ARBA"/>
</dbReference>
<feature type="compositionally biased region" description="Polar residues" evidence="16">
    <location>
        <begin position="4645"/>
        <end position="4679"/>
    </location>
</feature>
<dbReference type="PANTHER" id="PTHR24026">
    <property type="entry name" value="FAT ATYPICAL CADHERIN-RELATED"/>
    <property type="match status" value="1"/>
</dbReference>
<feature type="disulfide bond" evidence="14">
    <location>
        <begin position="4223"/>
        <end position="4232"/>
    </location>
</feature>
<evidence type="ECO:0000256" key="3">
    <source>
        <dbReference type="ARBA" id="ARBA00022536"/>
    </source>
</evidence>
<evidence type="ECO:0000256" key="1">
    <source>
        <dbReference type="ARBA" id="ARBA00004251"/>
    </source>
</evidence>
<dbReference type="PROSITE" id="PS00232">
    <property type="entry name" value="CADHERIN_1"/>
    <property type="match status" value="15"/>
</dbReference>
<dbReference type="FunFam" id="2.60.40.60:FF:000104">
    <property type="entry name" value="cadherin-23 isoform X1"/>
    <property type="match status" value="2"/>
</dbReference>
<evidence type="ECO:0000256" key="4">
    <source>
        <dbReference type="ARBA" id="ARBA00022692"/>
    </source>
</evidence>
<comment type="subcellular location">
    <subcellularLocation>
        <location evidence="1">Cell membrane</location>
        <topology evidence="1">Single-pass type I membrane protein</topology>
    </subcellularLocation>
</comment>
<feature type="domain" description="Cadherin" evidence="21">
    <location>
        <begin position="2164"/>
        <end position="2269"/>
    </location>
</feature>
<evidence type="ECO:0000256" key="10">
    <source>
        <dbReference type="ARBA" id="ARBA00023136"/>
    </source>
</evidence>
<keyword evidence="4 17" id="KW-0812">Transmembrane</keyword>
<feature type="compositionally biased region" description="Polar residues" evidence="16">
    <location>
        <begin position="4784"/>
        <end position="4794"/>
    </location>
</feature>
<feature type="domain" description="Cadherin" evidence="21">
    <location>
        <begin position="3429"/>
        <end position="3536"/>
    </location>
</feature>
<feature type="domain" description="Cadherin" evidence="21">
    <location>
        <begin position="3110"/>
        <end position="3214"/>
    </location>
</feature>
<sequence length="4953" mass="543672">MEVTTRTVASRFHIIIPHRTLHRILFLLLVHFLVEFAQGNGPGDDRVNFETLEGLPPGTTVGVIPVRAGYTYQLDRTSDYFALDISSGVLKNKQILDRDSSKFFQDVINLFALGSKPSNPPHPVEILIKILDINDNNPVFQEQSMNITFSENAKGSQHIIVTATDIDLGPNGTVSQYDIISGNHEGNFKLVIPSSNSPFMYIETLESLNRETKDHYLLNISARDNGIPPLYGFLLVNISVSDINDNPPSFTAGEYTTKILENANIGTSVIQVLATDADIGLNKEIIYSLLDDTGQFSIEEDTGIVRSQTKPLKCSRVCGKSLTCSPYSCLLTVLAEDKGSPSLSDRAYITISIVDTNDHSPVITFDHVPDPSKDYSSVDENTELGKRVASISVQDADTGINSETVVRITRGNELEHFKLMSIFSLNIIRVAGHLDREKLGIYNLTIVATDKGIPPRSSTAFLIIKINDANDHAPVFKQSQYSVSLPETSLPGSFVASVQATDQDSGLNSDLVYSIEDGNALNWFGIDSATGLITIKNPLDHEKQAKVHLNISAQDGGSQPFVSHASVVVTILDENDEIPTFNQSVYNLNMDENLNAGREVLAVQAEDGDNGINGSVSYSFHPDVDSLYPGTFRLNTDLGIITALKSFDRETISSYKILLIASDHGNPSLSSTASINLMVNDLNDNAPQFYPEIIFGNVQESRPSGTEVVQVAAVDPDEAENGKITYSFGSNDFNSFLIDSGTGSIRTTKQLSRSTAQSYELTIIATDGGGRVSDKNAIVKVSVTNVDDIAPVFAQQFYSFRIPEDGDSDVAQIGRRVGQVSATSRNAAGGVTYAIAGGDPLGTFEIGTRTGEITTSKKVDREVQNLYSLKVITMAGSKFRDVTVNITVSDVNDNSPKFRSSAVTTNVIENWPIGHNIFLAEAVDPDEGENGRVTYRLQSNSDMVDIDESTGVIYLKKVISNLTPSKINLKIIATDAGSSQKSSAMDLHVNIVDVNDHTPVFQRNRYEVSIPESKPINEHIFKLFATDGDSGRNSEMYFKIVRGNEGNTFGIFPDGSMYVAHGLDREKQDLYMVTVVVCDRGEISRSSTANITINILDDNDNPPVFMNSTFDLYIHENQPANTFIGQVKAKDADAGRNSELSYWLDGQKNFTIDVPSGRIFTSKSFDREQVIRTTSGDYYSFYVYVRDDGVPQKQARALVKAHILDENDNAPVFSRKRFTASIKENAQMHTNITIIGAQDLDNGINAFIRYTIAGGNEEGKFKIDDRSGQVALINRLDREQKDMYHLVIVAKDSGKKIQHSSSTTLDITVTDFNDERPIFLNALQQVQVSESSNLGHLVASFSATDKDIGNNAVLFYNIVAGNDENVFNIDAHNGRLYLTRMLDFESKAQYDLDIRVSDAGSPSLSSTMRFVVNVEDENDNSPVFQDTSSSVSISEGKKVGSSLTIVRATDKDSGIGGEVFYSIAKQEPVGSNFRIDENTGQIFIKKEIDREENDMLKITVLAMDKAMPETTRKWSEKVISVIVQDINDHAPAFESMNAVILLAGSARGDKVTTVLATDPDSGDNGQVSYDLVGGDTSLFSLQSTSGELLLSQELPSSAISYKITVRAKDNGGRDVLGQKSTRMDITIIISNPNNNGPVFSNILSGTVYENEAPGKSILTLKATASQTGVTVEYYVTNITSNDISQARLYTVDKLNGVLKTTQEMDREVLPELYQLEVTAMEVGGNSPRIRTVKVQVRLLDKNDSPPRFTSQFYSVSISADQEVGKSFTRVSYDDADSVGAATVKLLDVDDSDLFSINKQTGAISTKQRLDRSRRSVYKLEVEATDGFQSSQTTVRITVQDHNPSFNQSFYSFDVPEDTAVGTTIASVVATDLDEGPEGHVTYELQSDWGKDKFRLDATLGTFMLIDRLDFEEIQLYTLKVVAKDGSIPPRSATVMVYMNVKDYNDNAPLFEKETYQAVIAENAVVGSSVTDVTAVDKDSGINAEVRYSLIGGDGLQQFGIGSINGTIFTTEHLDRETTHQYSLIIQATDEAEDKNQRLSSIGTVIITLLDVNDSPPEFVTPNVTYVMENSQRGSVVFTVIATDKDEGDNSKVDYSLTSAPVLGNPFTLNSNSGDLKVNQDLDRETLANYSLQILARDHGNPQLSAIQNLVILLGDDNDNPPIFSKTLYTKTVAENISIGTSLLKVLATDADEGLNGIVRYFIIAGDDNYDFNMDMSSGVLRVQKALDYERMTSYSLTVLAEDSSINKPMNSTTKVFINITDINDFEPIFVDSPYYAYVQENMNELPVHVIQVSAQDEDSGSNSRLIYAIRSEEEERKIFSMNSSTGEITANLKLDREKNKEYDLIVVAFDRGHPRLTGSGTVTVFVKDANDHAPVFESNGPYTGHVTENLPPKTEVLTVRCTDEDEGINAQIIYSLEDSADGKFTILPDSGRIITLERLDREVEDMYYLTVIASDQGIPPLTVTSQVIIYVDDDNDNEPQFEHRNYTQMILDATEAGEFVLGVTALDRDIGNNGKVTYRLEGQDASMFNINTNTGVITAAQRLSGNAITYIFSVRATDQGENTRSQIVSVAVRIQRVNNAVKPAFSPFPNNLQLPENTIVGFFLTTVIATSSRTGSVTYHIAGGNVGQGFAIDMKNGSVTVAGNLDYEIAETINLWIEARDGGTPSVSSYRQLPIGIQDVNDNTPRFKQSFYEEHISENVRKGTTLVRVEASDDDSASNGLVVFALTGGNKNNTFVIDSNRGIITTNNIVDRESIDLFHLVIEASDMGSPNKRTSTATVKVTVVDINDNRPKFTNQFQVSIPEDMTVNSIIIQITSTDKDIKENAVANYELLNTTNKFSIDRVSGNLTIRSKLDAEEKDTYSLIVQAVDESFSVKTYVSVRILDVNDNAPIIAQSTMRFDLHEQQPPNSPVGNLLASDRDISKPNNQFFYSLKRPSTFFDLDAETGTISALNTMTFIHGEDGPSSANHHLLDVVVTDFGTPAMSSEAQIIINIIDANNYAPVFKEKSYTSAVPENARIGDTIIRVVAKDDKDFGINAEIFYVLVGGNGTSYFDINRETGELSVASSVNGQRNRYFALFVEARDKGQPTQAVSTTVMLQVTDVNNDAPTFVNGVFDAALREDVTVGQRVGTVRATDNDQGLNGQVQYMIRDGDPEELFTIGKTSGVITTAKELDFEKSFVHSLNITARDMGLLYKETSRIFTVRIQDVNDNPPYFSENILSGKVAENSPRGTEILQVKATDIDTPPNAVIQYSITGNSQDRSMFDINANTGMISLQGSVDYESKTTYSIYVAAFNPGSSSSNLRSVAQVFIYVTSVNEFKPKFVQKQYSFNVSESAPVNTSLGYVLASDEDAGADKVVYYYLIGSSNMRGFGINSKTGIIFVNGRPDYESSPEIILDVLAKNRGSVVGDDTDQCQVRIDIEDANDPPVFSQNVYTGFVPENSAADTNIIKVNATDYDIQPENRQFTYTILGGNSGGWFWMDRVSGMIKTTGQGVLDRETTSVYNITVGAVDSGRPPQTGTAQVRIELQDVNDNGPIFDPFTLIVNFTETNIDGTRVVSLSQHTTDPDLAPNQGPYRYQALSSPSNSVFDIQQNGLVQTRSIIDRESVDHYVVPVQVTDNGQPRRTSTLSFTISVADVNDSPPEKRPLTILFNVLDKTPSSGKIADVRPLDDDLIGDYSCSIQSGSGFTIPSKCDLYASSNPQAKTHRITVSGSDGLNGQVTYDVTVQVAKFTNSTLGESVAIRLSRINVKDFLTNIYSKFMNSMRNLLGSDKSVLVFSIQSLDTDLLVYVAVMDNTGGHLSRENLDTFLKNNLNNIETSTSAVIKETSYSPCYDEMCKNGGTCKYNILMRDNYQIQDSDHLILTSLVPDFKTFCECPPSYTGDFCEIPMGPCGDTYCYNGGSCQTINGKEQCHCTIGWDGPSCQLDKDECKNNPCQNGGTCVNLEGSFECKCVSGFHGNLCESSYYCASMPCQNGGTCRNLDNGFICDCVFGYFGNKCDESSVGFAEGSFLEFTPIQDYSSVDMHVYFSTVQEKSLILFNPVIVDQTDVGFLAVEVIEGFVRFSIKLGALNPTRLQVNTKVSNGKWYRLDVQTSRDVAILKVVVCNEGATSCNQCVGQNPSCYDSKALNFGNHFVQGLLLSIGGVSKIENILSNGRDILSHDFIGCMHSFNVNGLDVLSTELASKHQGISASCPRRSFDSPCSTTDCGNGGSCIDEWASARCQCSDSYMGKTCEQEWEPFGFASDAKVTFKLQETYRRDQLLADSSGRKKRATKTSEVFIRLRTVQENGAIFYATTVDTKCVLWLEKGTLRFVLTPPKAVNDPLDMDAVLTDGKWHNITVTSIDNVFVLSVDEQRSEPKDFGAGFIFSSMDVKEMALSGERVVPPSGQRVIGFDGCISEFRVDKQKLPFDGKTDKYAITINGSVETGCKALCLNNPCGAGNVCDIRGEAFVCRQLAGGPGGLDTGIIVVIVFFVILIIAILIVFILFRRRRSMFPCKGNDAKTNKTNGALGRDTTDSTLRGMPIYATRNEELLQNQLTEELNYHKNSALSSRPDLIGSNYVGRPGSRPLMIDDGTVIIENGELEQIQLADDEMPEHYDLENASSIAPSDIDVVQHYKQYRSGEGPRYRQHPHMRPHNSHRPRESPLTVSGLSRESPNVHNFQNSAHLRQSPVSVSGSALSMPSRPNPHKLNNGANRPSSAQAVYIHGPHHRNSPITQLNIRQNPPGQHNSSRSSLGSHHSHSTNSSVPRNNLSKPLRNGKPKHVKGLTVEEINRLNARPGPPSPASLQEAMSSSSEGKRKLKMKPVENIHLDGSILLEPPDSSSSDSGANDSFTCSEFEYENDHRTRNDFDPETMIFSKLTEVDNETDDIPVQNRSNSDGMHSNCDSFTSTLMSSEEHFLPQKGPNGAFNIDSLLNWGPNFDKLVGVFKDIALLPDTETQPLEGGITTDHEEYV</sequence>
<dbReference type="PROSITE" id="PS01187">
    <property type="entry name" value="EGF_CA"/>
    <property type="match status" value="1"/>
</dbReference>
<dbReference type="GO" id="GO:0007163">
    <property type="term" value="P:establishment or maintenance of cell polarity"/>
    <property type="evidence" value="ECO:0007669"/>
    <property type="project" value="UniProtKB-ARBA"/>
</dbReference>
<keyword evidence="8" id="KW-0130">Cell adhesion</keyword>
<feature type="domain" description="Cadherin" evidence="21">
    <location>
        <begin position="370"/>
        <end position="476"/>
    </location>
</feature>
<comment type="caution">
    <text evidence="14">Lacks conserved residue(s) required for the propagation of feature annotation.</text>
</comment>
<dbReference type="CDD" id="cd00054">
    <property type="entry name" value="EGF_CA"/>
    <property type="match status" value="3"/>
</dbReference>
<evidence type="ECO:0000313" key="22">
    <source>
        <dbReference type="EMBL" id="KAK6172202.1"/>
    </source>
</evidence>
<dbReference type="GO" id="GO:0005886">
    <property type="term" value="C:plasma membrane"/>
    <property type="evidence" value="ECO:0007669"/>
    <property type="project" value="UniProtKB-SubCell"/>
</dbReference>
<evidence type="ECO:0000256" key="12">
    <source>
        <dbReference type="ARBA" id="ARBA00023180"/>
    </source>
</evidence>
<feature type="domain" description="Cadherin" evidence="21">
    <location>
        <begin position="2482"/>
        <end position="2585"/>
    </location>
</feature>
<feature type="domain" description="Cadherin" evidence="21">
    <location>
        <begin position="794"/>
        <end position="898"/>
    </location>
</feature>
<comment type="caution">
    <text evidence="22">The sequence shown here is derived from an EMBL/GenBank/DDBJ whole genome shotgun (WGS) entry which is preliminary data.</text>
</comment>
<dbReference type="Gene3D" id="2.60.120.200">
    <property type="match status" value="2"/>
</dbReference>
<feature type="domain" description="Cadherin" evidence="21">
    <location>
        <begin position="3004"/>
        <end position="3109"/>
    </location>
</feature>
<dbReference type="InterPro" id="IPR002126">
    <property type="entry name" value="Cadherin-like_dom"/>
</dbReference>
<feature type="compositionally biased region" description="Polar residues" evidence="16">
    <location>
        <begin position="4872"/>
        <end position="4887"/>
    </location>
</feature>
<dbReference type="GO" id="GO:0000902">
    <property type="term" value="P:cell morphogenesis"/>
    <property type="evidence" value="ECO:0007669"/>
    <property type="project" value="UniProtKB-ARBA"/>
</dbReference>
<dbReference type="Pfam" id="PF00028">
    <property type="entry name" value="Cadherin"/>
    <property type="match status" value="33"/>
</dbReference>
<feature type="region of interest" description="Disordered" evidence="16">
    <location>
        <begin position="4707"/>
        <end position="4799"/>
    </location>
</feature>
<feature type="domain" description="Cadherin" evidence="21">
    <location>
        <begin position="1951"/>
        <end position="2058"/>
    </location>
</feature>
<evidence type="ECO:0000256" key="11">
    <source>
        <dbReference type="ARBA" id="ARBA00023157"/>
    </source>
</evidence>
<evidence type="ECO:0000256" key="9">
    <source>
        <dbReference type="ARBA" id="ARBA00022989"/>
    </source>
</evidence>
<dbReference type="PRINTS" id="PR00205">
    <property type="entry name" value="CADHERIN"/>
</dbReference>
<dbReference type="InterPro" id="IPR000742">
    <property type="entry name" value="EGF"/>
</dbReference>
<evidence type="ECO:0000259" key="20">
    <source>
        <dbReference type="PROSITE" id="PS50026"/>
    </source>
</evidence>
<dbReference type="SMART" id="SM00282">
    <property type="entry name" value="LamG"/>
    <property type="match status" value="2"/>
</dbReference>
<dbReference type="Pfam" id="PF00008">
    <property type="entry name" value="EGF"/>
    <property type="match status" value="2"/>
</dbReference>
<feature type="compositionally biased region" description="Basic residues" evidence="16">
    <location>
        <begin position="4626"/>
        <end position="4638"/>
    </location>
</feature>
<dbReference type="Gene3D" id="2.60.40.60">
    <property type="entry name" value="Cadherins"/>
    <property type="match status" value="34"/>
</dbReference>
<feature type="domain" description="Cadherin" evidence="21">
    <location>
        <begin position="2893"/>
        <end position="3003"/>
    </location>
</feature>
<feature type="domain" description="EGF-like" evidence="20">
    <location>
        <begin position="4197"/>
        <end position="4233"/>
    </location>
</feature>
<feature type="domain" description="Cadherin" evidence="21">
    <location>
        <begin position="3323"/>
        <end position="3428"/>
    </location>
</feature>
<feature type="domain" description="EGF-like" evidence="20">
    <location>
        <begin position="3887"/>
        <end position="3923"/>
    </location>
</feature>
<feature type="domain" description="Cadherin" evidence="21">
    <location>
        <begin position="1002"/>
        <end position="1105"/>
    </location>
</feature>
<evidence type="ECO:0000256" key="18">
    <source>
        <dbReference type="SAM" id="SignalP"/>
    </source>
</evidence>
<reference evidence="22 23" key="1">
    <citation type="submission" date="2024-01" db="EMBL/GenBank/DDBJ databases">
        <title>The genome of the rayed Mediterranean limpet Patella caerulea (Linnaeus, 1758).</title>
        <authorList>
            <person name="Anh-Thu Weber A."/>
            <person name="Halstead-Nussloch G."/>
        </authorList>
    </citation>
    <scope>NUCLEOTIDE SEQUENCE [LARGE SCALE GENOMIC DNA]</scope>
    <source>
        <strain evidence="22">AATW-2023a</strain>
        <tissue evidence="22">Whole specimen</tissue>
    </source>
</reference>
<feature type="chain" id="PRO_5042904846" evidence="18">
    <location>
        <begin position="40"/>
        <end position="4953"/>
    </location>
</feature>
<feature type="domain" description="Cadherin" evidence="21">
    <location>
        <begin position="477"/>
        <end position="581"/>
    </location>
</feature>
<feature type="region of interest" description="Disordered" evidence="16">
    <location>
        <begin position="4868"/>
        <end position="4887"/>
    </location>
</feature>
<dbReference type="FunFam" id="2.60.40.60:FF:000039">
    <property type="entry name" value="FAT atypical cadherin 3"/>
    <property type="match status" value="3"/>
</dbReference>
<dbReference type="GO" id="GO:0005509">
    <property type="term" value="F:calcium ion binding"/>
    <property type="evidence" value="ECO:0007669"/>
    <property type="project" value="UniProtKB-UniRule"/>
</dbReference>
<feature type="domain" description="Cadherin" evidence="21">
    <location>
        <begin position="141"/>
        <end position="250"/>
    </location>
</feature>
<dbReference type="InterPro" id="IPR020894">
    <property type="entry name" value="Cadherin_CS"/>
</dbReference>
<feature type="domain" description="Cadherin" evidence="21">
    <location>
        <begin position="1425"/>
        <end position="1533"/>
    </location>
</feature>
<feature type="domain" description="EGF-like" evidence="20">
    <location>
        <begin position="3925"/>
        <end position="3961"/>
    </location>
</feature>
<organism evidence="22 23">
    <name type="scientific">Patella caerulea</name>
    <name type="common">Rayed Mediterranean limpet</name>
    <dbReference type="NCBI Taxonomy" id="87958"/>
    <lineage>
        <taxon>Eukaryota</taxon>
        <taxon>Metazoa</taxon>
        <taxon>Spiralia</taxon>
        <taxon>Lophotrochozoa</taxon>
        <taxon>Mollusca</taxon>
        <taxon>Gastropoda</taxon>
        <taxon>Patellogastropoda</taxon>
        <taxon>Patelloidea</taxon>
        <taxon>Patellidae</taxon>
        <taxon>Patella</taxon>
    </lineage>
</organism>
<dbReference type="PROSITE" id="PS01186">
    <property type="entry name" value="EGF_2"/>
    <property type="match status" value="3"/>
</dbReference>
<dbReference type="GO" id="GO:0009887">
    <property type="term" value="P:animal organ morphogenesis"/>
    <property type="evidence" value="ECO:0007669"/>
    <property type="project" value="UniProtKB-ARBA"/>
</dbReference>
<dbReference type="InterPro" id="IPR013320">
    <property type="entry name" value="ConA-like_dom_sf"/>
</dbReference>
<dbReference type="Proteomes" id="UP001347796">
    <property type="component" value="Unassembled WGS sequence"/>
</dbReference>
<dbReference type="PROSITE" id="PS00022">
    <property type="entry name" value="EGF_1"/>
    <property type="match status" value="4"/>
</dbReference>
<feature type="domain" description="Cadherin" evidence="21">
    <location>
        <begin position="1106"/>
        <end position="1213"/>
    </location>
</feature>
<evidence type="ECO:0000256" key="2">
    <source>
        <dbReference type="ARBA" id="ARBA00022475"/>
    </source>
</evidence>
<dbReference type="CDD" id="cd11304">
    <property type="entry name" value="Cadherin_repeat"/>
    <property type="match status" value="34"/>
</dbReference>
<keyword evidence="11 14" id="KW-1015">Disulfide bond</keyword>
<feature type="domain" description="Cadherin" evidence="21">
    <location>
        <begin position="1548"/>
        <end position="1639"/>
    </location>
</feature>
<gene>
    <name evidence="22" type="ORF">SNE40_015917</name>
</gene>
<feature type="compositionally biased region" description="Polar residues" evidence="16">
    <location>
        <begin position="4712"/>
        <end position="4726"/>
    </location>
</feature>
<dbReference type="InterPro" id="IPR001791">
    <property type="entry name" value="Laminin_G"/>
</dbReference>
<keyword evidence="3 14" id="KW-0245">EGF-like domain</keyword>
<dbReference type="SMART" id="SM00181">
    <property type="entry name" value="EGF"/>
    <property type="match status" value="5"/>
</dbReference>
<evidence type="ECO:0000259" key="21">
    <source>
        <dbReference type="PROSITE" id="PS50268"/>
    </source>
</evidence>
<feature type="transmembrane region" description="Helical" evidence="17">
    <location>
        <begin position="4464"/>
        <end position="4486"/>
    </location>
</feature>
<keyword evidence="5 18" id="KW-0732">Signal</keyword>
<feature type="disulfide bond" evidence="14">
    <location>
        <begin position="3951"/>
        <end position="3960"/>
    </location>
</feature>
<dbReference type="SUPFAM" id="SSF49899">
    <property type="entry name" value="Concanavalin A-like lectins/glucanases"/>
    <property type="match status" value="2"/>
</dbReference>
<evidence type="ECO:0000256" key="17">
    <source>
        <dbReference type="SAM" id="Phobius"/>
    </source>
</evidence>
<feature type="domain" description="Cadherin" evidence="21">
    <location>
        <begin position="2793"/>
        <end position="2892"/>
    </location>
</feature>
<dbReference type="Pfam" id="PF00054">
    <property type="entry name" value="Laminin_G_1"/>
    <property type="match status" value="1"/>
</dbReference>
<dbReference type="FunFam" id="2.60.40.60:FF:000081">
    <property type="entry name" value="protocadherin Fat 4"/>
    <property type="match status" value="1"/>
</dbReference>
<dbReference type="Pfam" id="PF25374">
    <property type="entry name" value="Cadherin_FAT4_N"/>
    <property type="match status" value="1"/>
</dbReference>
<feature type="domain" description="Cadherin" evidence="21">
    <location>
        <begin position="1639"/>
        <end position="1748"/>
    </location>
</feature>
<feature type="domain" description="Cadherin" evidence="21">
    <location>
        <begin position="2688"/>
        <end position="2793"/>
    </location>
</feature>
<dbReference type="EMBL" id="JAZGQO010000011">
    <property type="protein sequence ID" value="KAK6172202.1"/>
    <property type="molecule type" value="Genomic_DNA"/>
</dbReference>
<dbReference type="PANTHER" id="PTHR24026:SF126">
    <property type="entry name" value="PROTOCADHERIN FAT 4"/>
    <property type="match status" value="1"/>
</dbReference>
<feature type="domain" description="Cadherin" evidence="21">
    <location>
        <begin position="2378"/>
        <end position="2481"/>
    </location>
</feature>
<feature type="compositionally biased region" description="Low complexity" evidence="16">
    <location>
        <begin position="4727"/>
        <end position="4745"/>
    </location>
</feature>
<dbReference type="Pfam" id="PF02210">
    <property type="entry name" value="Laminin_G_2"/>
    <property type="match status" value="1"/>
</dbReference>